<dbReference type="Proteomes" id="UP001447188">
    <property type="component" value="Unassembled WGS sequence"/>
</dbReference>
<feature type="transmembrane region" description="Helical" evidence="2">
    <location>
        <begin position="806"/>
        <end position="823"/>
    </location>
</feature>
<evidence type="ECO:0000313" key="3">
    <source>
        <dbReference type="EMBL" id="KAL0634328.1"/>
    </source>
</evidence>
<keyword evidence="2" id="KW-0472">Membrane</keyword>
<accession>A0ABR3GEV0</accession>
<name>A0ABR3GEV0_9PEZI</name>
<dbReference type="EMBL" id="JBBBZM010000097">
    <property type="protein sequence ID" value="KAL0634328.1"/>
    <property type="molecule type" value="Genomic_DNA"/>
</dbReference>
<reference evidence="3 4" key="1">
    <citation type="submission" date="2024-02" db="EMBL/GenBank/DDBJ databases">
        <title>Discinaceae phylogenomics.</title>
        <authorList>
            <person name="Dirks A.C."/>
            <person name="James T.Y."/>
        </authorList>
    </citation>
    <scope>NUCLEOTIDE SEQUENCE [LARGE SCALE GENOMIC DNA]</scope>
    <source>
        <strain evidence="3 4">ACD0624</strain>
    </source>
</reference>
<feature type="transmembrane region" description="Helical" evidence="2">
    <location>
        <begin position="871"/>
        <end position="892"/>
    </location>
</feature>
<organism evidence="3 4">
    <name type="scientific">Discina gigas</name>
    <dbReference type="NCBI Taxonomy" id="1032678"/>
    <lineage>
        <taxon>Eukaryota</taxon>
        <taxon>Fungi</taxon>
        <taxon>Dikarya</taxon>
        <taxon>Ascomycota</taxon>
        <taxon>Pezizomycotina</taxon>
        <taxon>Pezizomycetes</taxon>
        <taxon>Pezizales</taxon>
        <taxon>Discinaceae</taxon>
        <taxon>Discina</taxon>
    </lineage>
</organism>
<gene>
    <name evidence="3" type="ORF">Q9L58_006731</name>
</gene>
<feature type="region of interest" description="Disordered" evidence="1">
    <location>
        <begin position="1"/>
        <end position="42"/>
    </location>
</feature>
<comment type="caution">
    <text evidence="3">The sequence shown here is derived from an EMBL/GenBank/DDBJ whole genome shotgun (WGS) entry which is preliminary data.</text>
</comment>
<feature type="region of interest" description="Disordered" evidence="1">
    <location>
        <begin position="682"/>
        <end position="716"/>
    </location>
</feature>
<evidence type="ECO:0000256" key="1">
    <source>
        <dbReference type="SAM" id="MobiDB-lite"/>
    </source>
</evidence>
<feature type="transmembrane region" description="Helical" evidence="2">
    <location>
        <begin position="830"/>
        <end position="851"/>
    </location>
</feature>
<evidence type="ECO:0000256" key="2">
    <source>
        <dbReference type="SAM" id="Phobius"/>
    </source>
</evidence>
<proteinExistence type="predicted"/>
<feature type="compositionally biased region" description="Pro residues" evidence="1">
    <location>
        <begin position="17"/>
        <end position="42"/>
    </location>
</feature>
<keyword evidence="2" id="KW-0812">Transmembrane</keyword>
<protein>
    <submittedName>
        <fullName evidence="3">Uncharacterized protein</fullName>
    </submittedName>
</protein>
<keyword evidence="4" id="KW-1185">Reference proteome</keyword>
<keyword evidence="2" id="KW-1133">Transmembrane helix</keyword>
<sequence length="920" mass="105465">MAISRENRAFRRRQRPPSRPPPTDKWPPDSSPPSSRPQSPAPVPAYDPMWFRRDEINELFYVHGLSFADPNQFVTLLVRMRLDSEAGGRALAATPHNRVIEIVQEIARGEGQHRHWIDAGNILQEYERRVQRLEDIRLIPDPRRVDFDYVAPRTPKVFKNNQEKIRDVDPMSDEEGEDSQLILPPMLDKYLPLPRVRFYPQFDGDSTWSTLNPEFVNNEVAVGWLEKFTANTAARAAVLDILGTRGNDRGLDPPLITRDDPLETVLRLPERMPLIDGATPPTNRAKQNEANWPLVEVYDSRAAGCSRVLSKRLSQTNYITRFVATVRRMVANPEVAKKYAIIFRAHPSRYQDNTHEELIDEDPPTTQEVECVIDFFSMAFPVIDIVRTLKDASGNQRVHAEIDREINPNLVEINGTHFDAIERGLTEGVNIGHYFYFLIVVIVHELGHYLYGCIYYGQRIGTRGQRLKPFPYLPDLDIRFDPGEHPEFDPDAWPTPWPPAPDGLEYRLDTPRRLRVNLGGVGRGSEPRVLTRRNDASTWGEMGEIIEWLVFGFLSQININGNPLDMYRVICWGSNSINPGQQIQFDGYVGTRLYTTRPPVRMGADELRFYIAGLRREEAVYLEAERAARRAFQGAVMQVGVDAANALGDAERLRVYGTAPGPPRPELFRLRPQNAYVYREYPRGANNDDAGDGAGAAPETMEIDLPSDGDEHYTAREIPRGRRRFMRYRECVRRINVETHIRGNFRKAIKKEQHNNPEPAQALELGVPPSVFPRVVWESLRLILALSLPVGIFWAFQLNMNQIEVSGVWLVPYVCCFSLPLHTTRRLFPWIGRIIVEGGHLFALFLALLLFSDLPGMVPQLSPVMEWSDVLMWGLLLLGSWKVFWWLWLIILDRLGWLAIQLLFSSEILRRLTAWLWPTD</sequence>
<evidence type="ECO:0000313" key="4">
    <source>
        <dbReference type="Proteomes" id="UP001447188"/>
    </source>
</evidence>